<feature type="chain" id="PRO_5013903356" description="OmpW family protein" evidence="2">
    <location>
        <begin position="26"/>
        <end position="206"/>
    </location>
</feature>
<dbReference type="InterPro" id="IPR011250">
    <property type="entry name" value="OMP/PagP_B-barrel"/>
</dbReference>
<dbReference type="Pfam" id="PF03922">
    <property type="entry name" value="OmpW"/>
    <property type="match status" value="1"/>
</dbReference>
<dbReference type="EMBL" id="PDOC01000005">
    <property type="protein sequence ID" value="PIL44916.1"/>
    <property type="molecule type" value="Genomic_DNA"/>
</dbReference>
<dbReference type="OrthoDB" id="9807574at2"/>
<keyword evidence="2" id="KW-0732">Signal</keyword>
<reference evidence="3 4" key="1">
    <citation type="submission" date="2017-10" db="EMBL/GenBank/DDBJ databases">
        <title>Massilia psychrophilum sp. nov., a novel purple-pigmented bacterium isolated from Tianshan glacier, Xinjiang Municipality, China.</title>
        <authorList>
            <person name="Wang H."/>
        </authorList>
    </citation>
    <scope>NUCLEOTIDE SEQUENCE [LARGE SCALE GENOMIC DNA]</scope>
    <source>
        <strain evidence="3 4">JCM 30074</strain>
    </source>
</reference>
<feature type="signal peptide" evidence="2">
    <location>
        <begin position="1"/>
        <end position="25"/>
    </location>
</feature>
<sequence length="206" mass="22102">MFKRSMIAITVSLLGVFGVTAQVQAQEGPWLVRARATQLSPADKAAPLGGIGAADRITVSDKTIAEVDISYFFTPNLAAELVLTYPQKHDVMLDGAVIGSFKHLPPTLLAQYHFDPIGRFLPYVGAGVNYTRISSVHLLNGAGGLENHSFGLAVQAGVDFKLDKNWSLNLDVKRVNIRSDVTVAGAVVSHVKVDPTLLSVGVGYRF</sequence>
<dbReference type="SUPFAM" id="SSF56925">
    <property type="entry name" value="OMPA-like"/>
    <property type="match status" value="1"/>
</dbReference>
<dbReference type="InterPro" id="IPR005618">
    <property type="entry name" value="OMPW"/>
</dbReference>
<evidence type="ECO:0000313" key="4">
    <source>
        <dbReference type="Proteomes" id="UP000230390"/>
    </source>
</evidence>
<evidence type="ECO:0000256" key="1">
    <source>
        <dbReference type="ARBA" id="ARBA00004442"/>
    </source>
</evidence>
<evidence type="ECO:0000256" key="2">
    <source>
        <dbReference type="SAM" id="SignalP"/>
    </source>
</evidence>
<name>A0A2G8TFU5_9BURK</name>
<dbReference type="Proteomes" id="UP000230390">
    <property type="component" value="Unassembled WGS sequence"/>
</dbReference>
<dbReference type="GO" id="GO:0009279">
    <property type="term" value="C:cell outer membrane"/>
    <property type="evidence" value="ECO:0007669"/>
    <property type="project" value="UniProtKB-SubCell"/>
</dbReference>
<dbReference type="PANTHER" id="PTHR36920:SF1">
    <property type="entry name" value="OUTER MEMBRANE PROTEIN W"/>
    <property type="match status" value="1"/>
</dbReference>
<protein>
    <recommendedName>
        <fullName evidence="5">OmpW family protein</fullName>
    </recommendedName>
</protein>
<dbReference type="RefSeq" id="WP_099788420.1">
    <property type="nucleotide sequence ID" value="NZ_JBHLYV010000032.1"/>
</dbReference>
<dbReference type="Gene3D" id="2.40.160.20">
    <property type="match status" value="1"/>
</dbReference>
<organism evidence="3 4">
    <name type="scientific">Massilia eurypsychrophila</name>
    <dbReference type="NCBI Taxonomy" id="1485217"/>
    <lineage>
        <taxon>Bacteria</taxon>
        <taxon>Pseudomonadati</taxon>
        <taxon>Pseudomonadota</taxon>
        <taxon>Betaproteobacteria</taxon>
        <taxon>Burkholderiales</taxon>
        <taxon>Oxalobacteraceae</taxon>
        <taxon>Telluria group</taxon>
        <taxon>Massilia</taxon>
    </lineage>
</organism>
<dbReference type="PANTHER" id="PTHR36920">
    <property type="match status" value="1"/>
</dbReference>
<comment type="caution">
    <text evidence="3">The sequence shown here is derived from an EMBL/GenBank/DDBJ whole genome shotgun (WGS) entry which is preliminary data.</text>
</comment>
<dbReference type="AlphaFoldDB" id="A0A2G8TFU5"/>
<gene>
    <name evidence="3" type="ORF">CR105_10575</name>
</gene>
<evidence type="ECO:0000313" key="3">
    <source>
        <dbReference type="EMBL" id="PIL44916.1"/>
    </source>
</evidence>
<keyword evidence="4" id="KW-1185">Reference proteome</keyword>
<accession>A0A2G8TFU5</accession>
<proteinExistence type="predicted"/>
<dbReference type="GO" id="GO:0055085">
    <property type="term" value="P:transmembrane transport"/>
    <property type="evidence" value="ECO:0007669"/>
    <property type="project" value="TreeGrafter"/>
</dbReference>
<comment type="subcellular location">
    <subcellularLocation>
        <location evidence="1">Cell outer membrane</location>
    </subcellularLocation>
</comment>
<evidence type="ECO:0008006" key="5">
    <source>
        <dbReference type="Google" id="ProtNLM"/>
    </source>
</evidence>